<accession>A0A544TB85</accession>
<proteinExistence type="inferred from homology"/>
<dbReference type="OrthoDB" id="1806521at2"/>
<organism evidence="3 4">
    <name type="scientific">Psychrobacillus soli</name>
    <dbReference type="NCBI Taxonomy" id="1543965"/>
    <lineage>
        <taxon>Bacteria</taxon>
        <taxon>Bacillati</taxon>
        <taxon>Bacillota</taxon>
        <taxon>Bacilli</taxon>
        <taxon>Bacillales</taxon>
        <taxon>Bacillaceae</taxon>
        <taxon>Psychrobacillus</taxon>
    </lineage>
</organism>
<name>A0A544TB85_9BACI</name>
<gene>
    <name evidence="3" type="ORF">FG383_10240</name>
</gene>
<dbReference type="InterPro" id="IPR002068">
    <property type="entry name" value="A-crystallin/Hsp20_dom"/>
</dbReference>
<dbReference type="InterPro" id="IPR008978">
    <property type="entry name" value="HSP20-like_chaperone"/>
</dbReference>
<comment type="similarity">
    <text evidence="1">Belongs to the small heat shock protein (HSP20) family.</text>
</comment>
<keyword evidence="4" id="KW-1185">Reference proteome</keyword>
<comment type="caution">
    <text evidence="3">The sequence shown here is derived from an EMBL/GenBank/DDBJ whole genome shotgun (WGS) entry which is preliminary data.</text>
</comment>
<feature type="domain" description="SHSP" evidence="2">
    <location>
        <begin position="43"/>
        <end position="155"/>
    </location>
</feature>
<evidence type="ECO:0000256" key="1">
    <source>
        <dbReference type="PROSITE-ProRule" id="PRU00285"/>
    </source>
</evidence>
<dbReference type="SUPFAM" id="SSF49764">
    <property type="entry name" value="HSP20-like chaperones"/>
    <property type="match status" value="1"/>
</dbReference>
<evidence type="ECO:0000313" key="3">
    <source>
        <dbReference type="EMBL" id="TQR14701.1"/>
    </source>
</evidence>
<dbReference type="AlphaFoldDB" id="A0A544TB85"/>
<dbReference type="EMBL" id="VDGG01000018">
    <property type="protein sequence ID" value="TQR14701.1"/>
    <property type="molecule type" value="Genomic_DNA"/>
</dbReference>
<dbReference type="CDD" id="cd06464">
    <property type="entry name" value="ACD_sHsps-like"/>
    <property type="match status" value="1"/>
</dbReference>
<protein>
    <submittedName>
        <fullName evidence="3">Hsp20/alpha crystallin family protein</fullName>
    </submittedName>
</protein>
<sequence>MTFRNDNLPTEKNDHFVNTTPFSDKPLWNLLQQMDSFFNQFFNHMNTLPPALVVNTSETDSEVIVEVNLPGCNRNQIQLEIIRNRLRIGIEDSLQEEIKYETHTGRKQFYSRREHIVSLPFIIPEKEALTTFHNEVLRITIPKKDTQRSYLTINE</sequence>
<dbReference type="Gene3D" id="2.60.40.790">
    <property type="match status" value="1"/>
</dbReference>
<evidence type="ECO:0000259" key="2">
    <source>
        <dbReference type="PROSITE" id="PS01031"/>
    </source>
</evidence>
<dbReference type="PROSITE" id="PS01031">
    <property type="entry name" value="SHSP"/>
    <property type="match status" value="1"/>
</dbReference>
<dbReference type="Proteomes" id="UP000318937">
    <property type="component" value="Unassembled WGS sequence"/>
</dbReference>
<dbReference type="RefSeq" id="WP_142607318.1">
    <property type="nucleotide sequence ID" value="NZ_VDGG01000018.1"/>
</dbReference>
<evidence type="ECO:0000313" key="4">
    <source>
        <dbReference type="Proteomes" id="UP000318937"/>
    </source>
</evidence>
<reference evidence="3 4" key="1">
    <citation type="submission" date="2019-05" db="EMBL/GenBank/DDBJ databases">
        <title>Psychrobacillus vulpis sp. nov., a new species isolated from feces of a red fox that inhabits in The Tablas de Daimiel Natural Park, Albacete, Spain.</title>
        <authorList>
            <person name="Rodriguez M."/>
            <person name="Reina J.C."/>
            <person name="Bejar V."/>
            <person name="Llamas I."/>
        </authorList>
    </citation>
    <scope>NUCLEOTIDE SEQUENCE [LARGE SCALE GENOMIC DNA]</scope>
    <source>
        <strain evidence="3 4">NHI-2</strain>
    </source>
</reference>